<dbReference type="InterPro" id="IPR043519">
    <property type="entry name" value="NT_sf"/>
</dbReference>
<evidence type="ECO:0000256" key="1">
    <source>
        <dbReference type="ARBA" id="ARBA00001946"/>
    </source>
</evidence>
<dbReference type="HOGENOM" id="CLU_130257_4_0_7"/>
<dbReference type="CDD" id="cd05403">
    <property type="entry name" value="NT_KNTase_like"/>
    <property type="match status" value="1"/>
</dbReference>
<gene>
    <name evidence="11" type="ORF">ETSY1_12220</name>
</gene>
<keyword evidence="4" id="KW-0548">Nucleotidyltransferase</keyword>
<comment type="similarity">
    <text evidence="9">Belongs to the MntA antitoxin family.</text>
</comment>
<accession>W4LQC2</accession>
<evidence type="ECO:0000313" key="12">
    <source>
        <dbReference type="Proteomes" id="UP000019141"/>
    </source>
</evidence>
<evidence type="ECO:0000256" key="3">
    <source>
        <dbReference type="ARBA" id="ARBA00022679"/>
    </source>
</evidence>
<evidence type="ECO:0000256" key="5">
    <source>
        <dbReference type="ARBA" id="ARBA00022723"/>
    </source>
</evidence>
<dbReference type="GO" id="GO:0046872">
    <property type="term" value="F:metal ion binding"/>
    <property type="evidence" value="ECO:0007669"/>
    <property type="project" value="UniProtKB-KW"/>
</dbReference>
<dbReference type="InterPro" id="IPR052038">
    <property type="entry name" value="Type-VII_TA_antitoxin"/>
</dbReference>
<dbReference type="GO" id="GO:0005524">
    <property type="term" value="F:ATP binding"/>
    <property type="evidence" value="ECO:0007669"/>
    <property type="project" value="UniProtKB-KW"/>
</dbReference>
<dbReference type="Proteomes" id="UP000019141">
    <property type="component" value="Unassembled WGS sequence"/>
</dbReference>
<keyword evidence="8" id="KW-0460">Magnesium</keyword>
<dbReference type="InterPro" id="IPR002934">
    <property type="entry name" value="Polymerase_NTP_transf_dom"/>
</dbReference>
<proteinExistence type="inferred from homology"/>
<protein>
    <recommendedName>
        <fullName evidence="10">Polymerase nucleotidyl transferase domain-containing protein</fullName>
    </recommendedName>
</protein>
<keyword evidence="12" id="KW-1185">Reference proteome</keyword>
<evidence type="ECO:0000256" key="4">
    <source>
        <dbReference type="ARBA" id="ARBA00022695"/>
    </source>
</evidence>
<dbReference type="Pfam" id="PF01909">
    <property type="entry name" value="NTP_transf_2"/>
    <property type="match status" value="1"/>
</dbReference>
<reference evidence="11 12" key="1">
    <citation type="journal article" date="2014" name="Nature">
        <title>An environmental bacterial taxon with a large and distinct metabolic repertoire.</title>
        <authorList>
            <person name="Wilson M.C."/>
            <person name="Mori T."/>
            <person name="Ruckert C."/>
            <person name="Uria A.R."/>
            <person name="Helf M.J."/>
            <person name="Takada K."/>
            <person name="Gernert C."/>
            <person name="Steffens U.A."/>
            <person name="Heycke N."/>
            <person name="Schmitt S."/>
            <person name="Rinke C."/>
            <person name="Helfrich E.J."/>
            <person name="Brachmann A.O."/>
            <person name="Gurgui C."/>
            <person name="Wakimoto T."/>
            <person name="Kracht M."/>
            <person name="Crusemann M."/>
            <person name="Hentschel U."/>
            <person name="Abe I."/>
            <person name="Matsunaga S."/>
            <person name="Kalinowski J."/>
            <person name="Takeyama H."/>
            <person name="Piel J."/>
        </authorList>
    </citation>
    <scope>NUCLEOTIDE SEQUENCE [LARGE SCALE GENOMIC DNA]</scope>
    <source>
        <strain evidence="12">TSY1</strain>
    </source>
</reference>
<dbReference type="PANTHER" id="PTHR33571">
    <property type="entry name" value="SSL8005 PROTEIN"/>
    <property type="match status" value="1"/>
</dbReference>
<dbReference type="GO" id="GO:0016779">
    <property type="term" value="F:nucleotidyltransferase activity"/>
    <property type="evidence" value="ECO:0007669"/>
    <property type="project" value="UniProtKB-KW"/>
</dbReference>
<evidence type="ECO:0000313" key="11">
    <source>
        <dbReference type="EMBL" id="ETX00173.1"/>
    </source>
</evidence>
<evidence type="ECO:0000256" key="9">
    <source>
        <dbReference type="ARBA" id="ARBA00038276"/>
    </source>
</evidence>
<keyword evidence="6" id="KW-0547">Nucleotide-binding</keyword>
<evidence type="ECO:0000256" key="7">
    <source>
        <dbReference type="ARBA" id="ARBA00022840"/>
    </source>
</evidence>
<keyword evidence="3" id="KW-0808">Transferase</keyword>
<dbReference type="AlphaFoldDB" id="W4LQC2"/>
<dbReference type="SUPFAM" id="SSF81301">
    <property type="entry name" value="Nucleotidyltransferase"/>
    <property type="match status" value="1"/>
</dbReference>
<keyword evidence="2" id="KW-1277">Toxin-antitoxin system</keyword>
<dbReference type="EMBL" id="AZHW01000370">
    <property type="protein sequence ID" value="ETX00173.1"/>
    <property type="molecule type" value="Genomic_DNA"/>
</dbReference>
<name>W4LQC2_ENTF1</name>
<organism evidence="11 12">
    <name type="scientific">Entotheonella factor</name>
    <dbReference type="NCBI Taxonomy" id="1429438"/>
    <lineage>
        <taxon>Bacteria</taxon>
        <taxon>Pseudomonadati</taxon>
        <taxon>Nitrospinota/Tectimicrobiota group</taxon>
        <taxon>Candidatus Tectimicrobiota</taxon>
        <taxon>Candidatus Entotheonellia</taxon>
        <taxon>Candidatus Entotheonellales</taxon>
        <taxon>Candidatus Entotheonellaceae</taxon>
        <taxon>Candidatus Entotheonella</taxon>
    </lineage>
</organism>
<evidence type="ECO:0000256" key="2">
    <source>
        <dbReference type="ARBA" id="ARBA00022649"/>
    </source>
</evidence>
<dbReference type="PANTHER" id="PTHR33571:SF12">
    <property type="entry name" value="BSL3053 PROTEIN"/>
    <property type="match status" value="1"/>
</dbReference>
<dbReference type="Gene3D" id="3.30.460.10">
    <property type="entry name" value="Beta Polymerase, domain 2"/>
    <property type="match status" value="1"/>
</dbReference>
<comment type="caution">
    <text evidence="11">The sequence shown here is derived from an EMBL/GenBank/DDBJ whole genome shotgun (WGS) entry which is preliminary data.</text>
</comment>
<feature type="domain" description="Polymerase nucleotidyl transferase" evidence="10">
    <location>
        <begin position="44"/>
        <end position="130"/>
    </location>
</feature>
<evidence type="ECO:0000259" key="10">
    <source>
        <dbReference type="Pfam" id="PF01909"/>
    </source>
</evidence>
<keyword evidence="5" id="KW-0479">Metal-binding</keyword>
<sequence>MSKNGGDQEAHDSVLSVPNDLAKHLFTRPSEFEAMIDLERYQTQIADICKALAIKRLELVGSAARDDFCPLDSDIDLLVEFEGSADLFHRYFELKARLEALFGRKVDVIQARAVKNPYVRETIERDRILVYGA</sequence>
<evidence type="ECO:0000256" key="8">
    <source>
        <dbReference type="ARBA" id="ARBA00022842"/>
    </source>
</evidence>
<keyword evidence="7" id="KW-0067">ATP-binding</keyword>
<comment type="cofactor">
    <cofactor evidence="1">
        <name>Mg(2+)</name>
        <dbReference type="ChEBI" id="CHEBI:18420"/>
    </cofactor>
</comment>
<evidence type="ECO:0000256" key="6">
    <source>
        <dbReference type="ARBA" id="ARBA00022741"/>
    </source>
</evidence>